<evidence type="ECO:0000313" key="3">
    <source>
        <dbReference type="Proteomes" id="UP000214365"/>
    </source>
</evidence>
<evidence type="ECO:0000313" key="2">
    <source>
        <dbReference type="EMBL" id="OKL55393.1"/>
    </source>
</evidence>
<feature type="region of interest" description="Disordered" evidence="1">
    <location>
        <begin position="29"/>
        <end position="74"/>
    </location>
</feature>
<name>A0A1Q5Q6J7_TALAT</name>
<organism evidence="2 3">
    <name type="scientific">Talaromyces atroroseus</name>
    <dbReference type="NCBI Taxonomy" id="1441469"/>
    <lineage>
        <taxon>Eukaryota</taxon>
        <taxon>Fungi</taxon>
        <taxon>Dikarya</taxon>
        <taxon>Ascomycota</taxon>
        <taxon>Pezizomycotina</taxon>
        <taxon>Eurotiomycetes</taxon>
        <taxon>Eurotiomycetidae</taxon>
        <taxon>Eurotiales</taxon>
        <taxon>Trichocomaceae</taxon>
        <taxon>Talaromyces</taxon>
        <taxon>Talaromyces sect. Trachyspermi</taxon>
    </lineage>
</organism>
<reference evidence="2 3" key="1">
    <citation type="submission" date="2015-06" db="EMBL/GenBank/DDBJ databases">
        <title>Talaromyces atroroseus IBT 11181 draft genome.</title>
        <authorList>
            <person name="Rasmussen K.B."/>
            <person name="Rasmussen S."/>
            <person name="Petersen B."/>
            <person name="Sicheritz-Ponten T."/>
            <person name="Mortensen U.H."/>
            <person name="Thrane U."/>
        </authorList>
    </citation>
    <scope>NUCLEOTIDE SEQUENCE [LARGE SCALE GENOMIC DNA]</scope>
    <source>
        <strain evidence="2 3">IBT 11181</strain>
    </source>
</reference>
<dbReference type="EMBL" id="LFMY01000022">
    <property type="protein sequence ID" value="OKL55393.1"/>
    <property type="molecule type" value="Genomic_DNA"/>
</dbReference>
<accession>A0A1Q5Q6J7</accession>
<dbReference type="RefSeq" id="XP_020115514.1">
    <property type="nucleotide sequence ID" value="XM_020265265.1"/>
</dbReference>
<dbReference type="Proteomes" id="UP000214365">
    <property type="component" value="Unassembled WGS sequence"/>
</dbReference>
<dbReference type="GeneID" id="31009096"/>
<gene>
    <name evidence="2" type="ORF">UA08_09340</name>
</gene>
<proteinExistence type="predicted"/>
<evidence type="ECO:0000256" key="1">
    <source>
        <dbReference type="SAM" id="MobiDB-lite"/>
    </source>
</evidence>
<dbReference type="AlphaFoldDB" id="A0A1Q5Q6J7"/>
<sequence>MYGLHAPTITRSEFDGSDTQLALALKLAAARKSGSTTPTSGSTTSSTRTSLDEQDNKKRNMQQSTATPGQKKRLSMFKAAATVFSLK</sequence>
<feature type="compositionally biased region" description="Low complexity" evidence="1">
    <location>
        <begin position="29"/>
        <end position="49"/>
    </location>
</feature>
<protein>
    <submittedName>
        <fullName evidence="2">Uncharacterized protein</fullName>
    </submittedName>
</protein>
<keyword evidence="3" id="KW-1185">Reference proteome</keyword>
<comment type="caution">
    <text evidence="2">The sequence shown here is derived from an EMBL/GenBank/DDBJ whole genome shotgun (WGS) entry which is preliminary data.</text>
</comment>